<evidence type="ECO:0000313" key="2">
    <source>
        <dbReference type="Proteomes" id="UP000275069"/>
    </source>
</evidence>
<evidence type="ECO:0008006" key="3">
    <source>
        <dbReference type="Google" id="ProtNLM"/>
    </source>
</evidence>
<keyword evidence="2" id="KW-1185">Reference proteome</keyword>
<protein>
    <recommendedName>
        <fullName evidence="3">GNAT family N-acetyltransferase</fullName>
    </recommendedName>
</protein>
<accession>A0A387BHL4</accession>
<dbReference type="RefSeq" id="WP_120787682.1">
    <property type="nucleotide sequence ID" value="NZ_CP032624.1"/>
</dbReference>
<sequence length="184" mass="19893">MAPLPIADERLAGLEAAAARAAGGDYRVVSWVGATPDDRLDAVAALRARMSVDAPADDIDWPEEIWDAARVRVYDERYLSAGSAVFFAVAEHVPSGRLAGYTEIAVHPWSMTAQQGDTLVLAEHRGHRLGMLLKVANLRAAQRAHPELTGVMTGNSTSNSYMLSINDALGFETFVFSGVWQKVL</sequence>
<proteinExistence type="predicted"/>
<dbReference type="KEGG" id="gry:D7I44_00455"/>
<organism evidence="1 2">
    <name type="scientific">Gryllotalpicola protaetiae</name>
    <dbReference type="NCBI Taxonomy" id="2419771"/>
    <lineage>
        <taxon>Bacteria</taxon>
        <taxon>Bacillati</taxon>
        <taxon>Actinomycetota</taxon>
        <taxon>Actinomycetes</taxon>
        <taxon>Micrococcales</taxon>
        <taxon>Microbacteriaceae</taxon>
        <taxon>Gryllotalpicola</taxon>
    </lineage>
</organism>
<dbReference type="EMBL" id="CP032624">
    <property type="protein sequence ID" value="AYG02148.1"/>
    <property type="molecule type" value="Genomic_DNA"/>
</dbReference>
<reference evidence="1 2" key="1">
    <citation type="submission" date="2018-09" db="EMBL/GenBank/DDBJ databases">
        <title>Genome sequencing of strain 2DFW10M-5.</title>
        <authorList>
            <person name="Heo J."/>
            <person name="Kim S.-J."/>
            <person name="Kwon S.-W."/>
        </authorList>
    </citation>
    <scope>NUCLEOTIDE SEQUENCE [LARGE SCALE GENOMIC DNA]</scope>
    <source>
        <strain evidence="1 2">2DFW10M-5</strain>
    </source>
</reference>
<name>A0A387BHL4_9MICO</name>
<dbReference type="Proteomes" id="UP000275069">
    <property type="component" value="Chromosome"/>
</dbReference>
<dbReference type="InterPro" id="IPR016181">
    <property type="entry name" value="Acyl_CoA_acyltransferase"/>
</dbReference>
<evidence type="ECO:0000313" key="1">
    <source>
        <dbReference type="EMBL" id="AYG02148.1"/>
    </source>
</evidence>
<dbReference type="Gene3D" id="3.40.630.30">
    <property type="match status" value="1"/>
</dbReference>
<gene>
    <name evidence="1" type="ORF">D7I44_00455</name>
</gene>
<dbReference type="SUPFAM" id="SSF55729">
    <property type="entry name" value="Acyl-CoA N-acyltransferases (Nat)"/>
    <property type="match status" value="1"/>
</dbReference>
<dbReference type="OrthoDB" id="4119890at2"/>
<dbReference type="AlphaFoldDB" id="A0A387BHL4"/>